<accession>A0A0L9VP81</accession>
<dbReference type="EMBL" id="CM003380">
    <property type="protein sequence ID" value="KOM56712.1"/>
    <property type="molecule type" value="Genomic_DNA"/>
</dbReference>
<evidence type="ECO:0000256" key="1">
    <source>
        <dbReference type="SAM" id="MobiDB-lite"/>
    </source>
</evidence>
<evidence type="ECO:0000313" key="2">
    <source>
        <dbReference type="EMBL" id="KOM56712.1"/>
    </source>
</evidence>
<dbReference type="AlphaFoldDB" id="A0A0L9VP81"/>
<sequence>MESEKESKSEKGEAEGTAQRHFTAERHSEAHGRTAEGKNRADALTAERVRYLWQKRGKHSLFHPFEGGSWMLRLPLHLFRKRTAKVENLPVSESGSVWSKLKLTASGILLWFLNDERRRKMVSFGREKGRFSREKEEENGKSEFGKKKVYAGREWEEGFQKIIFLPKVGFWVKFPRSYKIPLQTAVRVQPNAGPDSSKTRQHQAGEGRISIVLHEKDIGHSFIINNLPSCLRPGYFSEDLYAEPPKTMEELQARVAKFIRVKDIR</sequence>
<evidence type="ECO:0000313" key="3">
    <source>
        <dbReference type="Proteomes" id="UP000053144"/>
    </source>
</evidence>
<proteinExistence type="predicted"/>
<feature type="region of interest" description="Disordered" evidence="1">
    <location>
        <begin position="1"/>
        <end position="40"/>
    </location>
</feature>
<feature type="compositionally biased region" description="Basic and acidic residues" evidence="1">
    <location>
        <begin position="22"/>
        <end position="40"/>
    </location>
</feature>
<protein>
    <submittedName>
        <fullName evidence="2">Uncharacterized protein</fullName>
    </submittedName>
</protein>
<name>A0A0L9VP81_PHAAN</name>
<feature type="compositionally biased region" description="Basic and acidic residues" evidence="1">
    <location>
        <begin position="1"/>
        <end position="14"/>
    </location>
</feature>
<organism evidence="2 3">
    <name type="scientific">Phaseolus angularis</name>
    <name type="common">Azuki bean</name>
    <name type="synonym">Vigna angularis</name>
    <dbReference type="NCBI Taxonomy" id="3914"/>
    <lineage>
        <taxon>Eukaryota</taxon>
        <taxon>Viridiplantae</taxon>
        <taxon>Streptophyta</taxon>
        <taxon>Embryophyta</taxon>
        <taxon>Tracheophyta</taxon>
        <taxon>Spermatophyta</taxon>
        <taxon>Magnoliopsida</taxon>
        <taxon>eudicotyledons</taxon>
        <taxon>Gunneridae</taxon>
        <taxon>Pentapetalae</taxon>
        <taxon>rosids</taxon>
        <taxon>fabids</taxon>
        <taxon>Fabales</taxon>
        <taxon>Fabaceae</taxon>
        <taxon>Papilionoideae</taxon>
        <taxon>50 kb inversion clade</taxon>
        <taxon>NPAAA clade</taxon>
        <taxon>indigoferoid/millettioid clade</taxon>
        <taxon>Phaseoleae</taxon>
        <taxon>Vigna</taxon>
    </lineage>
</organism>
<dbReference type="Gramene" id="KOM56712">
    <property type="protein sequence ID" value="KOM56712"/>
    <property type="gene ID" value="LR48_Vigan10g260400"/>
</dbReference>
<reference evidence="3" key="1">
    <citation type="journal article" date="2015" name="Proc. Natl. Acad. Sci. U.S.A.">
        <title>Genome sequencing of adzuki bean (Vigna angularis) provides insight into high starch and low fat accumulation and domestication.</title>
        <authorList>
            <person name="Yang K."/>
            <person name="Tian Z."/>
            <person name="Chen C."/>
            <person name="Luo L."/>
            <person name="Zhao B."/>
            <person name="Wang Z."/>
            <person name="Yu L."/>
            <person name="Li Y."/>
            <person name="Sun Y."/>
            <person name="Li W."/>
            <person name="Chen Y."/>
            <person name="Li Y."/>
            <person name="Zhang Y."/>
            <person name="Ai D."/>
            <person name="Zhao J."/>
            <person name="Shang C."/>
            <person name="Ma Y."/>
            <person name="Wu B."/>
            <person name="Wang M."/>
            <person name="Gao L."/>
            <person name="Sun D."/>
            <person name="Zhang P."/>
            <person name="Guo F."/>
            <person name="Wang W."/>
            <person name="Li Y."/>
            <person name="Wang J."/>
            <person name="Varshney R.K."/>
            <person name="Wang J."/>
            <person name="Ling H.Q."/>
            <person name="Wan P."/>
        </authorList>
    </citation>
    <scope>NUCLEOTIDE SEQUENCE</scope>
    <source>
        <strain evidence="3">cv. Jingnong 6</strain>
    </source>
</reference>
<gene>
    <name evidence="2" type="ORF">LR48_Vigan10g260400</name>
</gene>
<dbReference type="Proteomes" id="UP000053144">
    <property type="component" value="Chromosome 10"/>
</dbReference>